<evidence type="ECO:0000313" key="5">
    <source>
        <dbReference type="EMBL" id="AEG44708.1"/>
    </source>
</evidence>
<feature type="transmembrane region" description="Helical" evidence="2">
    <location>
        <begin position="172"/>
        <end position="190"/>
    </location>
</feature>
<dbReference type="Proteomes" id="UP000009236">
    <property type="component" value="Chromosome"/>
</dbReference>
<feature type="transmembrane region" description="Helical" evidence="2">
    <location>
        <begin position="336"/>
        <end position="356"/>
    </location>
</feature>
<evidence type="ECO:0000259" key="4">
    <source>
        <dbReference type="Pfam" id="PF25592"/>
    </source>
</evidence>
<dbReference type="eggNOG" id="COG5602">
    <property type="taxonomic scope" value="Bacteria"/>
</dbReference>
<reference evidence="5 6" key="1">
    <citation type="submission" date="2011-05" db="EMBL/GenBank/DDBJ databases">
        <title>Complete sequence of Isoptericola variabilis 225.</title>
        <authorList>
            <consortium name="US DOE Joint Genome Institute"/>
            <person name="Lucas S."/>
            <person name="Han J."/>
            <person name="Lapidus A."/>
            <person name="Cheng J.-F."/>
            <person name="Goodwin L."/>
            <person name="Pitluck S."/>
            <person name="Peters L."/>
            <person name="Mikhailova N."/>
            <person name="Zeytun A."/>
            <person name="Han C."/>
            <person name="Tapia R."/>
            <person name="Land M."/>
            <person name="Hauser L."/>
            <person name="Kyrpides N."/>
            <person name="Ivanova N."/>
            <person name="Pagani I."/>
            <person name="Siebers A."/>
            <person name="Allgaier M."/>
            <person name="Thelen M."/>
            <person name="Hugenholtz P."/>
            <person name="Gladden J."/>
            <person name="Woyke T."/>
        </authorList>
    </citation>
    <scope>NUCLEOTIDE SEQUENCE [LARGE SCALE GENOMIC DNA]</scope>
    <source>
        <strain evidence="6">225</strain>
    </source>
</reference>
<keyword evidence="2" id="KW-0812">Transmembrane</keyword>
<feature type="transmembrane region" description="Helical" evidence="2">
    <location>
        <begin position="196"/>
        <end position="216"/>
    </location>
</feature>
<gene>
    <name evidence="5" type="ordered locus">Isova_1971</name>
</gene>
<evidence type="ECO:0000313" key="6">
    <source>
        <dbReference type="Proteomes" id="UP000009236"/>
    </source>
</evidence>
<feature type="region of interest" description="Disordered" evidence="1">
    <location>
        <begin position="468"/>
        <end position="545"/>
    </location>
</feature>
<dbReference type="InterPro" id="IPR057893">
    <property type="entry name" value="LRV_2"/>
</dbReference>
<feature type="transmembrane region" description="Helical" evidence="2">
    <location>
        <begin position="53"/>
        <end position="70"/>
    </location>
</feature>
<feature type="domain" description="DUF7937" evidence="4">
    <location>
        <begin position="22"/>
        <end position="391"/>
    </location>
</feature>
<organism evidence="6">
    <name type="scientific">Isoptericola variabilis (strain 225)</name>
    <dbReference type="NCBI Taxonomy" id="743718"/>
    <lineage>
        <taxon>Bacteria</taxon>
        <taxon>Bacillati</taxon>
        <taxon>Actinomycetota</taxon>
        <taxon>Actinomycetes</taxon>
        <taxon>Micrococcales</taxon>
        <taxon>Promicromonosporaceae</taxon>
        <taxon>Isoptericola</taxon>
    </lineage>
</organism>
<evidence type="ECO:0000259" key="3">
    <source>
        <dbReference type="Pfam" id="PF25591"/>
    </source>
</evidence>
<dbReference type="InterPro" id="IPR057697">
    <property type="entry name" value="DUF7937"/>
</dbReference>
<dbReference type="RefSeq" id="WP_013839099.1">
    <property type="nucleotide sequence ID" value="NC_015588.1"/>
</dbReference>
<name>F6FXI0_ISOV2</name>
<feature type="transmembrane region" description="Helical" evidence="2">
    <location>
        <begin position="368"/>
        <end position="385"/>
    </location>
</feature>
<dbReference type="STRING" id="743718.Isova_1971"/>
<dbReference type="Pfam" id="PF25592">
    <property type="entry name" value="DUF7937"/>
    <property type="match status" value="1"/>
</dbReference>
<feature type="region of interest" description="Disordered" evidence="1">
    <location>
        <begin position="419"/>
        <end position="449"/>
    </location>
</feature>
<keyword evidence="6" id="KW-1185">Reference proteome</keyword>
<sequence length="612" mass="62159">MNDAAPTVPRDRAPFAGVAARDVVRDVLAVMALLVALPLPWDAAHRGTDRLEVVLATFLALATLAAPYALRSGMLPATWERFTTARARVLGCAPYAVVVAVYLVLDLVRPGDDSGGVGAGLALGLAGVALGAAPRWPHALTAATAVVGGLSLASPLLSAVDGAAGATVIGSVLNLVLVAGVLWLTAVALLRGDLVGGLVLLGVGAAVALELATLGGGSERPWLESAHAERIGLVLLPVVAAFAVPRVLDAARPAFARPEGNAGLWVAVAVRLLDLVILVAAFVALVALVRIVADGMRTVAEGVAVNLVLRIVVGVLMALVAVLARRALVRDPRGGHTTAVGAACVLVVLGLVIVVARSGVGTRSNVEELLVTFGLPAMVLAVLLVPPSVRELVSAGAAPVSGERRVTAAAAAVGADGSAASAPSAQGEQPAAWHAQGPSGPDTAPASAWRGAWAPADETQSLPPVGAVQEAPAERTQAMPPVSGPYPQAHHEQPYEPQPYEPQPGYGAWPGYEPEPGYPQAGGRDREPGPAVGQDADATQALPPVADVPGSRWTAAQALDPTTPLADLALIVQEAPHLRPHVAANPSTYPALLDWLGALGDPAVDAALRSRR</sequence>
<evidence type="ECO:0000256" key="2">
    <source>
        <dbReference type="SAM" id="Phobius"/>
    </source>
</evidence>
<feature type="domain" description="Leucine rich repeat variant" evidence="3">
    <location>
        <begin position="553"/>
        <end position="611"/>
    </location>
</feature>
<evidence type="ECO:0000256" key="1">
    <source>
        <dbReference type="SAM" id="MobiDB-lite"/>
    </source>
</evidence>
<feature type="transmembrane region" description="Helical" evidence="2">
    <location>
        <begin position="85"/>
        <end position="105"/>
    </location>
</feature>
<keyword evidence="2" id="KW-1133">Transmembrane helix</keyword>
<dbReference type="AlphaFoldDB" id="F6FXI0"/>
<proteinExistence type="predicted"/>
<feature type="transmembrane region" description="Helical" evidence="2">
    <location>
        <begin position="117"/>
        <end position="133"/>
    </location>
</feature>
<dbReference type="Pfam" id="PF25591">
    <property type="entry name" value="LRV_2"/>
    <property type="match status" value="1"/>
</dbReference>
<dbReference type="HOGENOM" id="CLU_460739_0_0_11"/>
<feature type="transmembrane region" description="Helical" evidence="2">
    <location>
        <begin position="139"/>
        <end position="160"/>
    </location>
</feature>
<protein>
    <submittedName>
        <fullName evidence="5">Uncharacterized protein</fullName>
    </submittedName>
</protein>
<accession>F6FXI0</accession>
<feature type="compositionally biased region" description="Low complexity" evidence="1">
    <location>
        <begin position="419"/>
        <end position="432"/>
    </location>
</feature>
<dbReference type="EMBL" id="CP002810">
    <property type="protein sequence ID" value="AEG44708.1"/>
    <property type="molecule type" value="Genomic_DNA"/>
</dbReference>
<feature type="transmembrane region" description="Helical" evidence="2">
    <location>
        <begin position="303"/>
        <end position="324"/>
    </location>
</feature>
<feature type="transmembrane region" description="Helical" evidence="2">
    <location>
        <begin position="268"/>
        <end position="291"/>
    </location>
</feature>
<dbReference type="KEGG" id="iva:Isova_1971"/>
<keyword evidence="2" id="KW-0472">Membrane</keyword>